<gene>
    <name evidence="3" type="ORF">THAOC_08384</name>
</gene>
<evidence type="ECO:0000313" key="3">
    <source>
        <dbReference type="EMBL" id="EJK70268.1"/>
    </source>
</evidence>
<dbReference type="PANTHER" id="PTHR13288">
    <property type="entry name" value="SPLICING FACTOR 45 SPF45"/>
    <property type="match status" value="1"/>
</dbReference>
<evidence type="ECO:0000313" key="4">
    <source>
        <dbReference type="Proteomes" id="UP000266841"/>
    </source>
</evidence>
<comment type="caution">
    <text evidence="3">The sequence shown here is derived from an EMBL/GenBank/DDBJ whole genome shotgun (WGS) entry which is preliminary data.</text>
</comment>
<feature type="compositionally biased region" description="Low complexity" evidence="2">
    <location>
        <begin position="27"/>
        <end position="45"/>
    </location>
</feature>
<dbReference type="PANTHER" id="PTHR13288:SF8">
    <property type="entry name" value="SPLICING FACTOR 45"/>
    <property type="match status" value="1"/>
</dbReference>
<feature type="coiled-coil region" evidence="1">
    <location>
        <begin position="235"/>
        <end position="262"/>
    </location>
</feature>
<proteinExistence type="predicted"/>
<name>K0SV64_THAOC</name>
<keyword evidence="4" id="KW-1185">Reference proteome</keyword>
<dbReference type="InterPro" id="IPR040052">
    <property type="entry name" value="RBM17"/>
</dbReference>
<feature type="region of interest" description="Disordered" evidence="2">
    <location>
        <begin position="1"/>
        <end position="156"/>
    </location>
</feature>
<dbReference type="Proteomes" id="UP000266841">
    <property type="component" value="Unassembled WGS sequence"/>
</dbReference>
<evidence type="ECO:0000256" key="1">
    <source>
        <dbReference type="SAM" id="Coils"/>
    </source>
</evidence>
<dbReference type="GO" id="GO:0071011">
    <property type="term" value="C:precatalytic spliceosome"/>
    <property type="evidence" value="ECO:0007669"/>
    <property type="project" value="TreeGrafter"/>
</dbReference>
<dbReference type="GO" id="GO:0045292">
    <property type="term" value="P:mRNA cis splicing, via spliceosome"/>
    <property type="evidence" value="ECO:0007669"/>
    <property type="project" value="InterPro"/>
</dbReference>
<accession>K0SV64</accession>
<dbReference type="OrthoDB" id="55084at2759"/>
<sequence length="448" mass="48585">MDDLFGGLPAASNSTKSGSADTKPLRPVGSNGSAGSAPPASLSSSKETVGGPQNPPASASLPPVRSDAETTAKRKAPASSGASVAKKKKGVSMAFVPTAIRKKKKAGTQQIKPAQLKAKNRQTETGNVTAPIVPKKQHIDQRLPTISTQESLDGGNASVRADAKETVSLIATPHDGPRALGTDDVAAEIPRVENEPESLRLLHASVTDPYDPHCPNDYLAYKERKRTEQVRKDLQRSAQQRLDQQERLRKTIEEERRKILQTGDVDKIISLEKNKSVELAGGAGRGRGRGRGLSNLPAWLLKKQQEQHETSGSNDQSRPSYARLVVKAPPTTNLKEDLLSAGKQKPAPEYGGLCEIIDLATRPELNDRYLQDSNTYKVSYETKGKKDLILDPDNLNLDRTPQDCGYYTEFKNGGTIRHNFDLSEDYQAFVAALNKGELQPVATKEAEA</sequence>
<feature type="compositionally biased region" description="Polar residues" evidence="2">
    <location>
        <begin position="11"/>
        <end position="20"/>
    </location>
</feature>
<dbReference type="eggNOG" id="ENOG502T14S">
    <property type="taxonomic scope" value="Eukaryota"/>
</dbReference>
<organism evidence="3 4">
    <name type="scientific">Thalassiosira oceanica</name>
    <name type="common">Marine diatom</name>
    <dbReference type="NCBI Taxonomy" id="159749"/>
    <lineage>
        <taxon>Eukaryota</taxon>
        <taxon>Sar</taxon>
        <taxon>Stramenopiles</taxon>
        <taxon>Ochrophyta</taxon>
        <taxon>Bacillariophyta</taxon>
        <taxon>Coscinodiscophyceae</taxon>
        <taxon>Thalassiosirophycidae</taxon>
        <taxon>Thalassiosirales</taxon>
        <taxon>Thalassiosiraceae</taxon>
        <taxon>Thalassiosira</taxon>
    </lineage>
</organism>
<evidence type="ECO:0000256" key="2">
    <source>
        <dbReference type="SAM" id="MobiDB-lite"/>
    </source>
</evidence>
<dbReference type="AlphaFoldDB" id="K0SV64"/>
<reference evidence="3 4" key="1">
    <citation type="journal article" date="2012" name="Genome Biol.">
        <title>Genome and low-iron response of an oceanic diatom adapted to chronic iron limitation.</title>
        <authorList>
            <person name="Lommer M."/>
            <person name="Specht M."/>
            <person name="Roy A.S."/>
            <person name="Kraemer L."/>
            <person name="Andreson R."/>
            <person name="Gutowska M.A."/>
            <person name="Wolf J."/>
            <person name="Bergner S.V."/>
            <person name="Schilhabel M.B."/>
            <person name="Klostermeier U.C."/>
            <person name="Beiko R.G."/>
            <person name="Rosenstiel P."/>
            <person name="Hippler M."/>
            <person name="Laroche J."/>
        </authorList>
    </citation>
    <scope>NUCLEOTIDE SEQUENCE [LARGE SCALE GENOMIC DNA]</scope>
    <source>
        <strain evidence="3 4">CCMP1005</strain>
    </source>
</reference>
<keyword evidence="1" id="KW-0175">Coiled coil</keyword>
<dbReference type="EMBL" id="AGNL01008803">
    <property type="protein sequence ID" value="EJK70268.1"/>
    <property type="molecule type" value="Genomic_DNA"/>
</dbReference>
<protein>
    <submittedName>
        <fullName evidence="3">Uncharacterized protein</fullName>
    </submittedName>
</protein>